<feature type="transmembrane region" description="Helical" evidence="9">
    <location>
        <begin position="864"/>
        <end position="888"/>
    </location>
</feature>
<dbReference type="InterPro" id="IPR044778">
    <property type="entry name" value="MFS_STP/MST-like_plant"/>
</dbReference>
<dbReference type="InterPro" id="IPR003663">
    <property type="entry name" value="Sugar/inositol_transpt"/>
</dbReference>
<dbReference type="CDD" id="cd17361">
    <property type="entry name" value="MFS_STP"/>
    <property type="match status" value="2"/>
</dbReference>
<dbReference type="GO" id="GO:0015145">
    <property type="term" value="F:monosaccharide transmembrane transporter activity"/>
    <property type="evidence" value="ECO:0007669"/>
    <property type="project" value="InterPro"/>
</dbReference>
<feature type="transmembrane region" description="Helical" evidence="9">
    <location>
        <begin position="900"/>
        <end position="922"/>
    </location>
</feature>
<feature type="transmembrane region" description="Helical" evidence="9">
    <location>
        <begin position="104"/>
        <end position="123"/>
    </location>
</feature>
<feature type="transmembrane region" description="Helical" evidence="9">
    <location>
        <begin position="780"/>
        <end position="802"/>
    </location>
</feature>
<dbReference type="FunFam" id="1.20.1250.20:FF:000002">
    <property type="entry name" value="Sugar transport protein 13"/>
    <property type="match status" value="2"/>
</dbReference>
<name>A0A8X8ACS0_POPTO</name>
<keyword evidence="4" id="KW-0762">Sugar transport</keyword>
<dbReference type="GO" id="GO:0015293">
    <property type="term" value="F:symporter activity"/>
    <property type="evidence" value="ECO:0007669"/>
    <property type="project" value="UniProtKB-KW"/>
</dbReference>
<keyword evidence="6" id="KW-0769">Symport</keyword>
<keyword evidence="5 9" id="KW-0812">Transmembrane</keyword>
<evidence type="ECO:0000259" key="10">
    <source>
        <dbReference type="PROSITE" id="PS50850"/>
    </source>
</evidence>
<feature type="transmembrane region" description="Helical" evidence="9">
    <location>
        <begin position="662"/>
        <end position="681"/>
    </location>
</feature>
<dbReference type="PANTHER" id="PTHR23500:SF44">
    <property type="entry name" value="SUGAR TRANSPORT PROTEIN 5"/>
    <property type="match status" value="1"/>
</dbReference>
<dbReference type="InterPro" id="IPR005829">
    <property type="entry name" value="Sugar_transporter_CS"/>
</dbReference>
<keyword evidence="3" id="KW-0813">Transport</keyword>
<feature type="transmembrane region" description="Helical" evidence="9">
    <location>
        <begin position="446"/>
        <end position="466"/>
    </location>
</feature>
<evidence type="ECO:0000313" key="11">
    <source>
        <dbReference type="EMBL" id="KAG6784272.1"/>
    </source>
</evidence>
<feature type="transmembrane region" description="Helical" evidence="9">
    <location>
        <begin position="478"/>
        <end position="497"/>
    </location>
</feature>
<evidence type="ECO:0000256" key="2">
    <source>
        <dbReference type="ARBA" id="ARBA00010992"/>
    </source>
</evidence>
<dbReference type="Pfam" id="PF00083">
    <property type="entry name" value="Sugar_tr"/>
    <property type="match status" value="2"/>
</dbReference>
<feature type="transmembrane region" description="Helical" evidence="9">
    <location>
        <begin position="220"/>
        <end position="243"/>
    </location>
</feature>
<feature type="transmembrane region" description="Helical" evidence="9">
    <location>
        <begin position="307"/>
        <end position="332"/>
    </location>
</feature>
<dbReference type="OrthoDB" id="5296287at2759"/>
<evidence type="ECO:0000256" key="5">
    <source>
        <dbReference type="ARBA" id="ARBA00022692"/>
    </source>
</evidence>
<keyword evidence="7 9" id="KW-1133">Transmembrane helix</keyword>
<evidence type="ECO:0000256" key="3">
    <source>
        <dbReference type="ARBA" id="ARBA00022448"/>
    </source>
</evidence>
<organism evidence="11 12">
    <name type="scientific">Populus tomentosa</name>
    <name type="common">Chinese white poplar</name>
    <dbReference type="NCBI Taxonomy" id="118781"/>
    <lineage>
        <taxon>Eukaryota</taxon>
        <taxon>Viridiplantae</taxon>
        <taxon>Streptophyta</taxon>
        <taxon>Embryophyta</taxon>
        <taxon>Tracheophyta</taxon>
        <taxon>Spermatophyta</taxon>
        <taxon>Magnoliopsida</taxon>
        <taxon>eudicotyledons</taxon>
        <taxon>Gunneridae</taxon>
        <taxon>Pentapetalae</taxon>
        <taxon>rosids</taxon>
        <taxon>fabids</taxon>
        <taxon>Malpighiales</taxon>
        <taxon>Salicaceae</taxon>
        <taxon>Saliceae</taxon>
        <taxon>Populus</taxon>
    </lineage>
</organism>
<proteinExistence type="inferred from homology"/>
<dbReference type="PROSITE" id="PS50850">
    <property type="entry name" value="MFS"/>
    <property type="match status" value="2"/>
</dbReference>
<sequence length="1135" mass="123162">MAGGGFVANGPASGFNGKITVPVVITCIVAASSGLIFGYDIGISDFIACFDVMHRLCWPFRNHIKSAHGGVTTMAPFLIKFFPDVFRKASKVKTNMYCQFDSQVLTAFTSSLYIAGLASSLVASRLTAAVGRKNTMVIGGCTFLAGAAINGGAANIAMLLLGRILLGFGVGFTNQATPVYLSEVAPPKWRGAFSTGFQFFIGVGVVAANCINFGMAKHSWGWRFSLGLAVVPAAIMTIGALFISDTPSSLVERGKIEQARHSLTKVRGINSNVDAELADLLKFNEMAKDAKKEPFLTILERQYRPHLVMAIAIPFFQQLTGINIIAFYAPVIFQSVGFGSDSSLIAAIVLGLVNLGSILVSTGMVDRHGRRFLFIIGGIQMFICQVAVTIVLAVTTGISGTKHISKSHGVLLLVFMCIYAAGFGWSWGPLSWLVPSEIFPIKIRSTGQSITVAVNFATTFVLSQTFLTMLCHFKFGTFLFYAGWIALMTVFIVLFLPETKGIPLDSMHEVWQRHWYWGRFVRGGGRKYGVDGDAQKQCFQKVKYWMRIKRKTIVIQRGATTSFRSTANRLLIHQITLEMAVALEIGDANNLDGNNNSGQITLSVLITCIVAASGGLIFGYDIGISGGVTTMPSFLEKFFPSVAKQAAEAKNTNMYCMYDSHALTLFTSSLYIAGLVASPVASRLIATTGRKNVMLLGGCIFFAGAALNGSAADVVMLILGRLMLGFGVGFNNQATPVYLSEVAPPKWRGAFSTGFQFFNGIGVLSANCINFFVAEHSWGWRLSLGLAAVPAAIMTIGALYILDTPSSLVERGKLVEAQQSLIKIRGNKSNVDDELADLVNSSELAKAAHEPLKTIFERRNRPHLVMAIAIPFFQQFTGIGVVAFYTPVVFSSVGSGQHSALTAAIVLGAVNLGSILVSTVVVDRYGRRLLFIIGGIQMFICQVALSILLYIATGAAGTEKIPKGYDLLLLVFMCIYAAGFGWSWNPLAVLIPSEIFPMRIRATGVSINIAVAFFATFVLSQLFLTMLCRLKHSLFLFYGCWIAVMTVFVVGFLPETRGIPLEKMDEVWMKHCTVVKKMNENLNLIDNDHVRDLKVWPSKIAEVVSYSNSLNSNQSMSSVKRLGRIRFGLSLALVS</sequence>
<evidence type="ECO:0000256" key="7">
    <source>
        <dbReference type="ARBA" id="ARBA00022989"/>
    </source>
</evidence>
<evidence type="ECO:0000313" key="12">
    <source>
        <dbReference type="Proteomes" id="UP000886885"/>
    </source>
</evidence>
<reference evidence="11" key="1">
    <citation type="journal article" date="2020" name="bioRxiv">
        <title>Hybrid origin of Populus tomentosa Carr. identified through genome sequencing and phylogenomic analysis.</title>
        <authorList>
            <person name="An X."/>
            <person name="Gao K."/>
            <person name="Chen Z."/>
            <person name="Li J."/>
            <person name="Yang X."/>
            <person name="Yang X."/>
            <person name="Zhou J."/>
            <person name="Guo T."/>
            <person name="Zhao T."/>
            <person name="Huang S."/>
            <person name="Miao D."/>
            <person name="Khan W.U."/>
            <person name="Rao P."/>
            <person name="Ye M."/>
            <person name="Lei B."/>
            <person name="Liao W."/>
            <person name="Wang J."/>
            <person name="Ji L."/>
            <person name="Li Y."/>
            <person name="Guo B."/>
            <person name="Mustafa N.S."/>
            <person name="Li S."/>
            <person name="Yun Q."/>
            <person name="Keller S.R."/>
            <person name="Mao J."/>
            <person name="Zhang R."/>
            <person name="Strauss S.H."/>
        </authorList>
    </citation>
    <scope>NUCLEOTIDE SEQUENCE</scope>
    <source>
        <strain evidence="11">GM15</strain>
        <tissue evidence="11">Leaf</tissue>
    </source>
</reference>
<comment type="caution">
    <text evidence="11">The sequence shown here is derived from an EMBL/GenBank/DDBJ whole genome shotgun (WGS) entry which is preliminary data.</text>
</comment>
<evidence type="ECO:0000256" key="9">
    <source>
        <dbReference type="SAM" id="Phobius"/>
    </source>
</evidence>
<feature type="transmembrane region" description="Helical" evidence="9">
    <location>
        <begin position="135"/>
        <end position="154"/>
    </location>
</feature>
<gene>
    <name evidence="11" type="ORF">POTOM_009961</name>
</gene>
<dbReference type="AlphaFoldDB" id="A0A8X8ACS0"/>
<accession>A0A8X8ACS0</accession>
<comment type="similarity">
    <text evidence="2">Belongs to the major facilitator superfamily. Sugar transporter (TC 2.A.1.1) family.</text>
</comment>
<feature type="transmembrane region" description="Helical" evidence="9">
    <location>
        <begin position="1005"/>
        <end position="1023"/>
    </location>
</feature>
<dbReference type="Proteomes" id="UP000886885">
    <property type="component" value="Chromosome 2D"/>
</dbReference>
<feature type="transmembrane region" description="Helical" evidence="9">
    <location>
        <begin position="372"/>
        <end position="398"/>
    </location>
</feature>
<dbReference type="GO" id="GO:0016020">
    <property type="term" value="C:membrane"/>
    <property type="evidence" value="ECO:0007669"/>
    <property type="project" value="UniProtKB-SubCell"/>
</dbReference>
<dbReference type="EMBL" id="JAAWWB010000004">
    <property type="protein sequence ID" value="KAG6784272.1"/>
    <property type="molecule type" value="Genomic_DNA"/>
</dbReference>
<dbReference type="InterPro" id="IPR045262">
    <property type="entry name" value="STP/PLT_plant"/>
</dbReference>
<feature type="transmembrane region" description="Helical" evidence="9">
    <location>
        <begin position="1035"/>
        <end position="1054"/>
    </location>
</feature>
<evidence type="ECO:0000256" key="8">
    <source>
        <dbReference type="ARBA" id="ARBA00023136"/>
    </source>
</evidence>
<dbReference type="PANTHER" id="PTHR23500">
    <property type="entry name" value="SOLUTE CARRIER FAMILY 2, FACILITATED GLUCOSE TRANSPORTER"/>
    <property type="match status" value="1"/>
</dbReference>
<feature type="transmembrane region" description="Helical" evidence="9">
    <location>
        <begin position="693"/>
        <end position="719"/>
    </location>
</feature>
<dbReference type="InterPro" id="IPR005828">
    <property type="entry name" value="MFS_sugar_transport-like"/>
</dbReference>
<evidence type="ECO:0000256" key="1">
    <source>
        <dbReference type="ARBA" id="ARBA00004141"/>
    </source>
</evidence>
<feature type="transmembrane region" description="Helical" evidence="9">
    <location>
        <begin position="929"/>
        <end position="952"/>
    </location>
</feature>
<dbReference type="NCBIfam" id="TIGR00879">
    <property type="entry name" value="SP"/>
    <property type="match status" value="2"/>
</dbReference>
<feature type="domain" description="Major facilitator superfamily (MFS) profile" evidence="10">
    <location>
        <begin position="26"/>
        <end position="500"/>
    </location>
</feature>
<feature type="transmembrane region" description="Helical" evidence="9">
    <location>
        <begin position="964"/>
        <end position="984"/>
    </location>
</feature>
<keyword evidence="8 9" id="KW-0472">Membrane</keyword>
<dbReference type="InterPro" id="IPR020846">
    <property type="entry name" value="MFS_dom"/>
</dbReference>
<evidence type="ECO:0000256" key="6">
    <source>
        <dbReference type="ARBA" id="ARBA00022847"/>
    </source>
</evidence>
<feature type="transmembrane region" description="Helical" evidence="9">
    <location>
        <begin position="600"/>
        <end position="620"/>
    </location>
</feature>
<feature type="domain" description="Major facilitator superfamily (MFS) profile" evidence="10">
    <location>
        <begin position="607"/>
        <end position="1057"/>
    </location>
</feature>
<protein>
    <recommendedName>
        <fullName evidence="10">Major facilitator superfamily (MFS) profile domain-containing protein</fullName>
    </recommendedName>
</protein>
<feature type="transmembrane region" description="Helical" evidence="9">
    <location>
        <begin position="344"/>
        <end position="365"/>
    </location>
</feature>
<feature type="transmembrane region" description="Helical" evidence="9">
    <location>
        <begin position="410"/>
        <end position="434"/>
    </location>
</feature>
<keyword evidence="12" id="KW-1185">Reference proteome</keyword>
<evidence type="ECO:0000256" key="4">
    <source>
        <dbReference type="ARBA" id="ARBA00022597"/>
    </source>
</evidence>
<comment type="subcellular location">
    <subcellularLocation>
        <location evidence="1">Membrane</location>
        <topology evidence="1">Multi-pass membrane protein</topology>
    </subcellularLocation>
</comment>
<feature type="transmembrane region" description="Helical" evidence="9">
    <location>
        <begin position="193"/>
        <end position="214"/>
    </location>
</feature>
<dbReference type="PROSITE" id="PS00217">
    <property type="entry name" value="SUGAR_TRANSPORT_2"/>
    <property type="match status" value="2"/>
</dbReference>
<feature type="transmembrane region" description="Helical" evidence="9">
    <location>
        <begin position="160"/>
        <end position="181"/>
    </location>
</feature>